<organism evidence="2 3">
    <name type="scientific">Nocardia terrae</name>
    <dbReference type="NCBI Taxonomy" id="2675851"/>
    <lineage>
        <taxon>Bacteria</taxon>
        <taxon>Bacillati</taxon>
        <taxon>Actinomycetota</taxon>
        <taxon>Actinomycetes</taxon>
        <taxon>Mycobacteriales</taxon>
        <taxon>Nocardiaceae</taxon>
        <taxon>Nocardia</taxon>
    </lineage>
</organism>
<feature type="region of interest" description="Disordered" evidence="1">
    <location>
        <begin position="178"/>
        <end position="261"/>
    </location>
</feature>
<keyword evidence="3" id="KW-1185">Reference proteome</keyword>
<dbReference type="RefSeq" id="WP_157391943.1">
    <property type="nucleotide sequence ID" value="NZ_WRPP01000009.1"/>
</dbReference>
<feature type="compositionally biased region" description="Polar residues" evidence="1">
    <location>
        <begin position="224"/>
        <end position="241"/>
    </location>
</feature>
<proteinExistence type="predicted"/>
<name>A0A7K1V6Q8_9NOCA</name>
<sequence length="389" mass="40740">MRKRSMSVQAHALVAATREAADSVAAVGIWVVWLYEGHVLECELTTHLDAEIAGLVRSGADTAVVIAVAPSRMEAPVDGRVEVLCEYLDAKGIRVHAVHVRALREGELWTSLRGRALAGVVPAVTRPAPTRSHRVRVPHRRAQAVGARPRLLIAVCAGAAMLLCGPYAAGAPPVGQPGLISDPPSAGQPGLSTAPRPAAPAASDDKAPSASTPNSADVEVMAQPSPSTFRPSEPQSDTSPSLPGHWPSAPAGTVQAGEGPRYTKIAAPPADVVQIGAVSVERPERLPESIAAREQQWNDFLTDQAATALDQSGLQIPVADQLLGTDGGQEVPQPTELAWLQEVALEPQMLMPVAADPTDSLTNTVAGQVEPDPWQMLAQLPVWGEEGLS</sequence>
<evidence type="ECO:0000313" key="3">
    <source>
        <dbReference type="Proteomes" id="UP000466794"/>
    </source>
</evidence>
<reference evidence="2 3" key="1">
    <citation type="submission" date="2019-12" db="EMBL/GenBank/DDBJ databases">
        <title>Nocardia sp. nov. ET3-3 isolated from soil.</title>
        <authorList>
            <person name="Kanchanasin P."/>
            <person name="Tanasupawat S."/>
            <person name="Yuki M."/>
            <person name="Kudo T."/>
        </authorList>
    </citation>
    <scope>NUCLEOTIDE SEQUENCE [LARGE SCALE GENOMIC DNA]</scope>
    <source>
        <strain evidence="2 3">ET3-3</strain>
    </source>
</reference>
<comment type="caution">
    <text evidence="2">The sequence shown here is derived from an EMBL/GenBank/DDBJ whole genome shotgun (WGS) entry which is preliminary data.</text>
</comment>
<protein>
    <submittedName>
        <fullName evidence="2">Uncharacterized protein</fullName>
    </submittedName>
</protein>
<accession>A0A7K1V6Q8</accession>
<evidence type="ECO:0000256" key="1">
    <source>
        <dbReference type="SAM" id="MobiDB-lite"/>
    </source>
</evidence>
<dbReference type="Proteomes" id="UP000466794">
    <property type="component" value="Unassembled WGS sequence"/>
</dbReference>
<dbReference type="AlphaFoldDB" id="A0A7K1V6Q8"/>
<feature type="compositionally biased region" description="Low complexity" evidence="1">
    <location>
        <begin position="192"/>
        <end position="213"/>
    </location>
</feature>
<dbReference type="EMBL" id="WRPP01000009">
    <property type="protein sequence ID" value="MVU82323.1"/>
    <property type="molecule type" value="Genomic_DNA"/>
</dbReference>
<gene>
    <name evidence="2" type="ORF">GPX89_34450</name>
</gene>
<evidence type="ECO:0000313" key="2">
    <source>
        <dbReference type="EMBL" id="MVU82323.1"/>
    </source>
</evidence>